<dbReference type="AlphaFoldDB" id="A0A0D9WHJ8"/>
<dbReference type="EnsemblPlants" id="LPERR05G15770.1">
    <property type="protein sequence ID" value="LPERR05G15770.1"/>
    <property type="gene ID" value="LPERR05G15770"/>
</dbReference>
<feature type="region of interest" description="Disordered" evidence="1">
    <location>
        <begin position="38"/>
        <end position="65"/>
    </location>
</feature>
<evidence type="ECO:0000313" key="2">
    <source>
        <dbReference type="EnsemblPlants" id="LPERR05G15770.1"/>
    </source>
</evidence>
<reference evidence="2" key="3">
    <citation type="submission" date="2015-04" db="UniProtKB">
        <authorList>
            <consortium name="EnsemblPlants"/>
        </authorList>
    </citation>
    <scope>IDENTIFICATION</scope>
</reference>
<evidence type="ECO:0000313" key="3">
    <source>
        <dbReference type="Proteomes" id="UP000032180"/>
    </source>
</evidence>
<dbReference type="Proteomes" id="UP000032180">
    <property type="component" value="Chromosome 5"/>
</dbReference>
<reference evidence="3" key="2">
    <citation type="submission" date="2013-12" db="EMBL/GenBank/DDBJ databases">
        <authorList>
            <person name="Yu Y."/>
            <person name="Lee S."/>
            <person name="de Baynast K."/>
            <person name="Wissotski M."/>
            <person name="Liu L."/>
            <person name="Talag J."/>
            <person name="Goicoechea J."/>
            <person name="Angelova A."/>
            <person name="Jetty R."/>
            <person name="Kudrna D."/>
            <person name="Golser W."/>
            <person name="Rivera L."/>
            <person name="Zhang J."/>
            <person name="Wing R."/>
        </authorList>
    </citation>
    <scope>NUCLEOTIDE SEQUENCE</scope>
</reference>
<evidence type="ECO:0000256" key="1">
    <source>
        <dbReference type="SAM" id="MobiDB-lite"/>
    </source>
</evidence>
<accession>A0A0D9WHJ8</accession>
<proteinExistence type="predicted"/>
<keyword evidence="3" id="KW-1185">Reference proteome</keyword>
<name>A0A0D9WHJ8_9ORYZ</name>
<reference evidence="2 3" key="1">
    <citation type="submission" date="2012-08" db="EMBL/GenBank/DDBJ databases">
        <title>Oryza genome evolution.</title>
        <authorList>
            <person name="Wing R.A."/>
        </authorList>
    </citation>
    <scope>NUCLEOTIDE SEQUENCE</scope>
</reference>
<dbReference type="HOGENOM" id="CLU_2174638_0_0_1"/>
<dbReference type="Gramene" id="LPERR05G15770.1">
    <property type="protein sequence ID" value="LPERR05G15770.1"/>
    <property type="gene ID" value="LPERR05G15770"/>
</dbReference>
<protein>
    <submittedName>
        <fullName evidence="2">Uncharacterized protein</fullName>
    </submittedName>
</protein>
<sequence length="110" mass="12036">MKLRLIVAEHYQGKQLRLHLNPNHIQAEEVICTKAPNHHNLLPQGTDKADGHPTFGNKTHPKRGFPAIGQAANRIAVHHVHSIPANKIAKAAAQTSQRAASPLALPTKYD</sequence>
<organism evidence="2 3">
    <name type="scientific">Leersia perrieri</name>
    <dbReference type="NCBI Taxonomy" id="77586"/>
    <lineage>
        <taxon>Eukaryota</taxon>
        <taxon>Viridiplantae</taxon>
        <taxon>Streptophyta</taxon>
        <taxon>Embryophyta</taxon>
        <taxon>Tracheophyta</taxon>
        <taxon>Spermatophyta</taxon>
        <taxon>Magnoliopsida</taxon>
        <taxon>Liliopsida</taxon>
        <taxon>Poales</taxon>
        <taxon>Poaceae</taxon>
        <taxon>BOP clade</taxon>
        <taxon>Oryzoideae</taxon>
        <taxon>Oryzeae</taxon>
        <taxon>Oryzinae</taxon>
        <taxon>Leersia</taxon>
    </lineage>
</organism>